<keyword evidence="3" id="KW-1185">Reference proteome</keyword>
<sequence>MRNPFLYASARHGSFHSSLWNSHKNVEKSQRGGGTLTRGVRVEVKEVRGLDRSACLADDARRPKAMSDFVV</sequence>
<evidence type="ECO:0000313" key="2">
    <source>
        <dbReference type="EMBL" id="KFD64233.1"/>
    </source>
</evidence>
<evidence type="ECO:0000313" key="3">
    <source>
        <dbReference type="Proteomes" id="UP000030764"/>
    </source>
</evidence>
<name>A0A085N437_9BILA</name>
<protein>
    <submittedName>
        <fullName evidence="2">Uncharacterized protein</fullName>
    </submittedName>
</protein>
<reference evidence="2 3" key="1">
    <citation type="journal article" date="2014" name="Nat. Genet.">
        <title>Genome and transcriptome of the porcine whipworm Trichuris suis.</title>
        <authorList>
            <person name="Jex A.R."/>
            <person name="Nejsum P."/>
            <person name="Schwarz E.M."/>
            <person name="Hu L."/>
            <person name="Young N.D."/>
            <person name="Hall R.S."/>
            <person name="Korhonen P.K."/>
            <person name="Liao S."/>
            <person name="Thamsborg S."/>
            <person name="Xia J."/>
            <person name="Xu P."/>
            <person name="Wang S."/>
            <person name="Scheerlinck J.P."/>
            <person name="Hofmann A."/>
            <person name="Sternberg P.W."/>
            <person name="Wang J."/>
            <person name="Gasser R.B."/>
        </authorList>
    </citation>
    <scope>NUCLEOTIDE SEQUENCE [LARGE SCALE GENOMIC DNA]</scope>
    <source>
        <strain evidence="2">DCEP-RM93F</strain>
        <strain evidence="1">DCEP-RM93M</strain>
    </source>
</reference>
<organism evidence="2">
    <name type="scientific">Trichuris suis</name>
    <name type="common">pig whipworm</name>
    <dbReference type="NCBI Taxonomy" id="68888"/>
    <lineage>
        <taxon>Eukaryota</taxon>
        <taxon>Metazoa</taxon>
        <taxon>Ecdysozoa</taxon>
        <taxon>Nematoda</taxon>
        <taxon>Enoplea</taxon>
        <taxon>Dorylaimia</taxon>
        <taxon>Trichinellida</taxon>
        <taxon>Trichuridae</taxon>
        <taxon>Trichuris</taxon>
    </lineage>
</organism>
<accession>A0A085N437</accession>
<dbReference type="AlphaFoldDB" id="A0A085N437"/>
<dbReference type="EMBL" id="KL367559">
    <property type="protein sequence ID" value="KFD64233.1"/>
    <property type="molecule type" value="Genomic_DNA"/>
</dbReference>
<dbReference type="Proteomes" id="UP000030764">
    <property type="component" value="Unassembled WGS sequence"/>
</dbReference>
<dbReference type="EMBL" id="KL363268">
    <property type="protein sequence ID" value="KFD49551.1"/>
    <property type="molecule type" value="Genomic_DNA"/>
</dbReference>
<dbReference type="Proteomes" id="UP000030758">
    <property type="component" value="Unassembled WGS sequence"/>
</dbReference>
<proteinExistence type="predicted"/>
<gene>
    <name evidence="1" type="ORF">M513_09576</name>
    <name evidence="2" type="ORF">M514_09576</name>
</gene>
<evidence type="ECO:0000313" key="1">
    <source>
        <dbReference type="EMBL" id="KFD49551.1"/>
    </source>
</evidence>